<dbReference type="SUPFAM" id="SSF55729">
    <property type="entry name" value="Acyl-CoA N-acyltransferases (Nat)"/>
    <property type="match status" value="1"/>
</dbReference>
<dbReference type="EMBL" id="BAABID010000006">
    <property type="protein sequence ID" value="GAA4723937.1"/>
    <property type="molecule type" value="Genomic_DNA"/>
</dbReference>
<reference evidence="5" key="1">
    <citation type="journal article" date="2019" name="Int. J. Syst. Evol. Microbiol.">
        <title>The Global Catalogue of Microorganisms (GCM) 10K type strain sequencing project: providing services to taxonomists for standard genome sequencing and annotation.</title>
        <authorList>
            <consortium name="The Broad Institute Genomics Platform"/>
            <consortium name="The Broad Institute Genome Sequencing Center for Infectious Disease"/>
            <person name="Wu L."/>
            <person name="Ma J."/>
        </authorList>
    </citation>
    <scope>NUCLEOTIDE SEQUENCE [LARGE SCALE GENOMIC DNA]</scope>
    <source>
        <strain evidence="5">JCM 18063</strain>
    </source>
</reference>
<dbReference type="PANTHER" id="PTHR10545">
    <property type="entry name" value="DIAMINE N-ACETYLTRANSFERASE"/>
    <property type="match status" value="1"/>
</dbReference>
<dbReference type="PROSITE" id="PS51186">
    <property type="entry name" value="GNAT"/>
    <property type="match status" value="1"/>
</dbReference>
<keyword evidence="1" id="KW-0808">Transferase</keyword>
<dbReference type="InterPro" id="IPR016181">
    <property type="entry name" value="Acyl_CoA_acyltransferase"/>
</dbReference>
<dbReference type="PANTHER" id="PTHR10545:SF29">
    <property type="entry name" value="GH14572P-RELATED"/>
    <property type="match status" value="1"/>
</dbReference>
<organism evidence="4 5">
    <name type="scientific">Isoptericola chiayiensis</name>
    <dbReference type="NCBI Taxonomy" id="579446"/>
    <lineage>
        <taxon>Bacteria</taxon>
        <taxon>Bacillati</taxon>
        <taxon>Actinomycetota</taxon>
        <taxon>Actinomycetes</taxon>
        <taxon>Micrococcales</taxon>
        <taxon>Promicromonosporaceae</taxon>
        <taxon>Isoptericola</taxon>
    </lineage>
</organism>
<evidence type="ECO:0000313" key="5">
    <source>
        <dbReference type="Proteomes" id="UP001500956"/>
    </source>
</evidence>
<accession>A0ABP8YAC5</accession>
<comment type="caution">
    <text evidence="4">The sequence shown here is derived from an EMBL/GenBank/DDBJ whole genome shotgun (WGS) entry which is preliminary data.</text>
</comment>
<dbReference type="InterPro" id="IPR051016">
    <property type="entry name" value="Diverse_Substrate_AcTransf"/>
</dbReference>
<evidence type="ECO:0000313" key="4">
    <source>
        <dbReference type="EMBL" id="GAA4723937.1"/>
    </source>
</evidence>
<protein>
    <submittedName>
        <fullName evidence="4">GNAT family N-acetyltransferase</fullName>
    </submittedName>
</protein>
<dbReference type="InterPro" id="IPR000182">
    <property type="entry name" value="GNAT_dom"/>
</dbReference>
<proteinExistence type="predicted"/>
<feature type="domain" description="N-acetyltransferase" evidence="3">
    <location>
        <begin position="3"/>
        <end position="161"/>
    </location>
</feature>
<sequence>MSPTIRTATSDDVPAILRLVHALATYEREPDAVEATEEDFTVALFPTSGTPTTHGLVAEVDGEVVGIAIWFLTFSTWTGQNGIWLEDLFVDPAHRGGGAGRALLTRLAEICVERGWRRLEWCVLNWNEPAIAFYRSLGSTPQDEWTTHRVDGAALTALAGASRTGVAS</sequence>
<dbReference type="Gene3D" id="3.40.630.30">
    <property type="match status" value="1"/>
</dbReference>
<name>A0ABP8YAC5_9MICO</name>
<dbReference type="Proteomes" id="UP001500956">
    <property type="component" value="Unassembled WGS sequence"/>
</dbReference>
<evidence type="ECO:0000256" key="2">
    <source>
        <dbReference type="ARBA" id="ARBA00023315"/>
    </source>
</evidence>
<evidence type="ECO:0000256" key="1">
    <source>
        <dbReference type="ARBA" id="ARBA00022679"/>
    </source>
</evidence>
<dbReference type="CDD" id="cd04301">
    <property type="entry name" value="NAT_SF"/>
    <property type="match status" value="1"/>
</dbReference>
<evidence type="ECO:0000259" key="3">
    <source>
        <dbReference type="PROSITE" id="PS51186"/>
    </source>
</evidence>
<keyword evidence="5" id="KW-1185">Reference proteome</keyword>
<keyword evidence="2" id="KW-0012">Acyltransferase</keyword>
<gene>
    <name evidence="4" type="ORF">GCM10023216_12130</name>
</gene>
<dbReference type="Pfam" id="PF00583">
    <property type="entry name" value="Acetyltransf_1"/>
    <property type="match status" value="1"/>
</dbReference>
<dbReference type="RefSeq" id="WP_172151130.1">
    <property type="nucleotide sequence ID" value="NZ_BAABID010000006.1"/>
</dbReference>